<feature type="transmembrane region" description="Helical" evidence="1">
    <location>
        <begin position="809"/>
        <end position="826"/>
    </location>
</feature>
<evidence type="ECO:0000313" key="3">
    <source>
        <dbReference type="Proteomes" id="UP000540656"/>
    </source>
</evidence>
<dbReference type="EMBL" id="JACCAA010000001">
    <property type="protein sequence ID" value="NYG59699.1"/>
    <property type="molecule type" value="Genomic_DNA"/>
</dbReference>
<feature type="transmembrane region" description="Helical" evidence="1">
    <location>
        <begin position="148"/>
        <end position="165"/>
    </location>
</feature>
<sequence length="844" mass="85074">MFRYADPEACPACRAPIAAGTSRCDTCGIQLSGPVAVNLFRTLTHADGLVAELLRLSATSTLNRTAPQPALAGSMTGSTAGAVTGSMIGPMPSFPVPAHESRAGRRTPRLTAASGPKILLGLGALCLLVAAVVFLAVAWSALGVGGRTGVLVAATVAAGAAATFLARRDLRGGAEAFTTVALGLLTLDVLGAQSAGWLDAVSDAGFIVLLGTVVAATSMAAALGARRTPLAALWSAQAGAGIGALVAVIGVHIFVDGDAAFVIALLLTAACTWAAHRLALTVTTSILGVGTLCWWLVTLTRGLAAIDTSPSIGEVWGGPQTWLVLVSAGFAAGLALVRALPRGARVAGLAAGVALIVVLLTAPVIDESLTRVALVSAVVALGGAGAMLALGDLWRWIVAVPVAVAGLVQVVIAVLLGNVAGTALTSSPTWSGGIGVHLEANSLDWWEPPLLPLAVAVGLVAIGAGVSLLAPLVHAHFAPAHWIGAGGLVAVSTIALLPATYDVPAALTLASLLILTAVAGLVATSSRSEITVNTAAVVVTFASLSAIAVSLANDVLTAVATGLLTVAALGLTSRSGAARAMGEVGFAPLVAGFTWTLMHLAGIDVEWRAAPILVILGAWSMLAARPTREVPAVVTGLVATCASLAMIGQADDGSSVQSWLAIDLTVAGVLAAITALVNPSRRRFGWASLGLLTLAQWVRLQQVGVETVEAYTLPLALVLLTVGAVMMARGPVGSFRALGSGLVLALAPSLVIAMADPVSLRALALGLACALVVLVGALQRWSAPMLIGGAVGVALVLREVGHADVLPQWMVIGLIGIVLTALGVTWERSLARFKDATARLRRMR</sequence>
<keyword evidence="1" id="KW-0812">Transmembrane</keyword>
<feature type="transmembrane region" description="Helical" evidence="1">
    <location>
        <begin position="656"/>
        <end position="677"/>
    </location>
</feature>
<feature type="transmembrane region" description="Helical" evidence="1">
    <location>
        <begin position="260"/>
        <end position="279"/>
    </location>
</feature>
<dbReference type="InterPro" id="IPR058062">
    <property type="entry name" value="SCO7613_C"/>
</dbReference>
<feature type="transmembrane region" description="Helical" evidence="1">
    <location>
        <begin position="346"/>
        <end position="365"/>
    </location>
</feature>
<name>A0A7Y9UU12_9ACTN</name>
<feature type="transmembrane region" description="Helical" evidence="1">
    <location>
        <begin position="204"/>
        <end position="225"/>
    </location>
</feature>
<keyword evidence="3" id="KW-1185">Reference proteome</keyword>
<feature type="transmembrane region" description="Helical" evidence="1">
    <location>
        <begin position="607"/>
        <end position="624"/>
    </location>
</feature>
<evidence type="ECO:0000313" key="2">
    <source>
        <dbReference type="EMBL" id="NYG59699.1"/>
    </source>
</evidence>
<protein>
    <recommendedName>
        <fullName evidence="4">DUF2157 domain-containing protein</fullName>
    </recommendedName>
</protein>
<keyword evidence="1" id="KW-0472">Membrane</keyword>
<feature type="transmembrane region" description="Helical" evidence="1">
    <location>
        <begin position="450"/>
        <end position="473"/>
    </location>
</feature>
<accession>A0A7Y9UU12</accession>
<feature type="transmembrane region" description="Helical" evidence="1">
    <location>
        <begin position="286"/>
        <end position="306"/>
    </location>
</feature>
<feature type="transmembrane region" description="Helical" evidence="1">
    <location>
        <begin position="232"/>
        <end position="254"/>
    </location>
</feature>
<feature type="transmembrane region" description="Helical" evidence="1">
    <location>
        <begin position="480"/>
        <end position="499"/>
    </location>
</feature>
<feature type="transmembrane region" description="Helical" evidence="1">
    <location>
        <begin position="555"/>
        <end position="572"/>
    </location>
</feature>
<feature type="transmembrane region" description="Helical" evidence="1">
    <location>
        <begin position="735"/>
        <end position="754"/>
    </location>
</feature>
<feature type="transmembrane region" description="Helical" evidence="1">
    <location>
        <begin position="118"/>
        <end position="142"/>
    </location>
</feature>
<feature type="transmembrane region" description="Helical" evidence="1">
    <location>
        <begin position="631"/>
        <end position="650"/>
    </location>
</feature>
<proteinExistence type="predicted"/>
<feature type="transmembrane region" description="Helical" evidence="1">
    <location>
        <begin position="371"/>
        <end position="390"/>
    </location>
</feature>
<feature type="transmembrane region" description="Helical" evidence="1">
    <location>
        <begin position="505"/>
        <end position="523"/>
    </location>
</feature>
<feature type="transmembrane region" description="Helical" evidence="1">
    <location>
        <begin position="584"/>
        <end position="601"/>
    </location>
</feature>
<dbReference type="Proteomes" id="UP000540656">
    <property type="component" value="Unassembled WGS sequence"/>
</dbReference>
<feature type="transmembrane region" description="Helical" evidence="1">
    <location>
        <begin position="397"/>
        <end position="420"/>
    </location>
</feature>
<gene>
    <name evidence="2" type="ORF">BJ980_002622</name>
</gene>
<evidence type="ECO:0000256" key="1">
    <source>
        <dbReference type="SAM" id="Phobius"/>
    </source>
</evidence>
<reference evidence="2 3" key="1">
    <citation type="submission" date="2020-07" db="EMBL/GenBank/DDBJ databases">
        <title>Sequencing the genomes of 1000 actinobacteria strains.</title>
        <authorList>
            <person name="Klenk H.-P."/>
        </authorList>
    </citation>
    <scope>NUCLEOTIDE SEQUENCE [LARGE SCALE GENOMIC DNA]</scope>
    <source>
        <strain evidence="2 3">DSM 23819</strain>
    </source>
</reference>
<feature type="transmembrane region" description="Helical" evidence="1">
    <location>
        <begin position="530"/>
        <end position="549"/>
    </location>
</feature>
<dbReference type="RefSeq" id="WP_179502718.1">
    <property type="nucleotide sequence ID" value="NZ_JACCAA010000001.1"/>
</dbReference>
<feature type="transmembrane region" description="Helical" evidence="1">
    <location>
        <begin position="177"/>
        <end position="198"/>
    </location>
</feature>
<dbReference type="NCBIfam" id="NF047321">
    <property type="entry name" value="SCO7613_CTERM"/>
    <property type="match status" value="1"/>
</dbReference>
<feature type="transmembrane region" description="Helical" evidence="1">
    <location>
        <begin position="710"/>
        <end position="728"/>
    </location>
</feature>
<feature type="transmembrane region" description="Helical" evidence="1">
    <location>
        <begin position="760"/>
        <end position="778"/>
    </location>
</feature>
<organism evidence="2 3">
    <name type="scientific">Nocardioides daedukensis</name>
    <dbReference type="NCBI Taxonomy" id="634462"/>
    <lineage>
        <taxon>Bacteria</taxon>
        <taxon>Bacillati</taxon>
        <taxon>Actinomycetota</taxon>
        <taxon>Actinomycetes</taxon>
        <taxon>Propionibacteriales</taxon>
        <taxon>Nocardioidaceae</taxon>
        <taxon>Nocardioides</taxon>
    </lineage>
</organism>
<evidence type="ECO:0008006" key="4">
    <source>
        <dbReference type="Google" id="ProtNLM"/>
    </source>
</evidence>
<dbReference type="AlphaFoldDB" id="A0A7Y9UU12"/>
<keyword evidence="1" id="KW-1133">Transmembrane helix</keyword>
<comment type="caution">
    <text evidence="2">The sequence shown here is derived from an EMBL/GenBank/DDBJ whole genome shotgun (WGS) entry which is preliminary data.</text>
</comment>
<feature type="transmembrane region" description="Helical" evidence="1">
    <location>
        <begin position="321"/>
        <end position="339"/>
    </location>
</feature>